<evidence type="ECO:0000256" key="1">
    <source>
        <dbReference type="SAM" id="Phobius"/>
    </source>
</evidence>
<dbReference type="Proteomes" id="UP001448207">
    <property type="component" value="Unassembled WGS sequence"/>
</dbReference>
<keyword evidence="1" id="KW-0472">Membrane</keyword>
<organism evidence="2 3">
    <name type="scientific">Phycomyces blakesleeanus</name>
    <dbReference type="NCBI Taxonomy" id="4837"/>
    <lineage>
        <taxon>Eukaryota</taxon>
        <taxon>Fungi</taxon>
        <taxon>Fungi incertae sedis</taxon>
        <taxon>Mucoromycota</taxon>
        <taxon>Mucoromycotina</taxon>
        <taxon>Mucoromycetes</taxon>
        <taxon>Mucorales</taxon>
        <taxon>Phycomycetaceae</taxon>
        <taxon>Phycomyces</taxon>
    </lineage>
</organism>
<reference evidence="2 3" key="1">
    <citation type="submission" date="2024-04" db="EMBL/GenBank/DDBJ databases">
        <title>Symmetric and asymmetric DNA N6-adenine methylation regulates different biological responses in Mucorales.</title>
        <authorList>
            <consortium name="Lawrence Berkeley National Laboratory"/>
            <person name="Lax C."/>
            <person name="Mondo S.J."/>
            <person name="Osorio-Concepcion M."/>
            <person name="Muszewska A."/>
            <person name="Corrochano-Luque M."/>
            <person name="Gutierrez G."/>
            <person name="Riley R."/>
            <person name="Lipzen A."/>
            <person name="Guo J."/>
            <person name="Hundley H."/>
            <person name="Amirebrahimi M."/>
            <person name="Ng V."/>
            <person name="Lorenzo-Gutierrez D."/>
            <person name="Binder U."/>
            <person name="Yang J."/>
            <person name="Song Y."/>
            <person name="Canovas D."/>
            <person name="Navarro E."/>
            <person name="Freitag M."/>
            <person name="Gabaldon T."/>
            <person name="Grigoriev I.V."/>
            <person name="Corrochano L.M."/>
            <person name="Nicolas F.E."/>
            <person name="Garre V."/>
        </authorList>
    </citation>
    <scope>NUCLEOTIDE SEQUENCE [LARGE SCALE GENOMIC DNA]</scope>
    <source>
        <strain evidence="2 3">L51</strain>
    </source>
</reference>
<proteinExistence type="predicted"/>
<name>A0ABR3ARC5_PHYBL</name>
<keyword evidence="1" id="KW-1133">Transmembrane helix</keyword>
<comment type="caution">
    <text evidence="2">The sequence shown here is derived from an EMBL/GenBank/DDBJ whole genome shotgun (WGS) entry which is preliminary data.</text>
</comment>
<feature type="transmembrane region" description="Helical" evidence="1">
    <location>
        <begin position="115"/>
        <end position="138"/>
    </location>
</feature>
<evidence type="ECO:0000313" key="3">
    <source>
        <dbReference type="Proteomes" id="UP001448207"/>
    </source>
</evidence>
<evidence type="ECO:0000313" key="2">
    <source>
        <dbReference type="EMBL" id="KAL0080801.1"/>
    </source>
</evidence>
<keyword evidence="1" id="KW-0812">Transmembrane</keyword>
<protein>
    <submittedName>
        <fullName evidence="2">Uncharacterized protein</fullName>
    </submittedName>
</protein>
<gene>
    <name evidence="2" type="ORF">J3Q64DRAFT_1866670</name>
</gene>
<keyword evidence="3" id="KW-1185">Reference proteome</keyword>
<accession>A0ABR3ARC5</accession>
<dbReference type="EMBL" id="JBCLYO010000019">
    <property type="protein sequence ID" value="KAL0080801.1"/>
    <property type="molecule type" value="Genomic_DNA"/>
</dbReference>
<feature type="transmembrane region" description="Helical" evidence="1">
    <location>
        <begin position="158"/>
        <end position="176"/>
    </location>
</feature>
<sequence length="195" mass="22504">MRNCARKATSHMAISAVSAIGAFNLGLRKSRNMKTNKGLYADATFNHLMILCQLWMSSMRAIQLSNFYLRSPEINSIERFKGIMKEKNQAKCSKCSSHQSAYSVPHIGIAAIKHILVLFTFVLFYMQPLRFMFLIWIASRKFIKKNYVGSPKTLINLTFNPIFIVALFRFVFYYLVVLKEQIYKGGPIGYLNKHR</sequence>